<proteinExistence type="predicted"/>
<sequence>VRRGDRVEPRRTATIAQDRQRHGGQAKETTVGGLAMGRGGCRGAGDDAGDGGAGTACPGRDRGGAGDLRGAVRNRANEPQRLGRHGADPQAATAPRPVVRPADAPGLVARVSAPKPDHSAGHRRPGAHTRASDRVGVPIARLGHRRGVVHVQADHASPPAERRPPPADPGGGGADRRQQLSERARPQLPWGLRVLRLPDPDLGQTARVAANAGGAAGIAGGAGRAEPGLSGPPLGDRRLGVLPARDVLSDRPDRGLPAGPGLVGGL</sequence>
<dbReference type="AlphaFoldDB" id="A0A6J4UPY9"/>
<accession>A0A6J4UPY9</accession>
<evidence type="ECO:0000313" key="2">
    <source>
        <dbReference type="EMBL" id="CAA9555393.1"/>
    </source>
</evidence>
<feature type="region of interest" description="Disordered" evidence="1">
    <location>
        <begin position="1"/>
        <end position="137"/>
    </location>
</feature>
<organism evidence="2">
    <name type="scientific">uncultured Thermomicrobiales bacterium</name>
    <dbReference type="NCBI Taxonomy" id="1645740"/>
    <lineage>
        <taxon>Bacteria</taxon>
        <taxon>Pseudomonadati</taxon>
        <taxon>Thermomicrobiota</taxon>
        <taxon>Thermomicrobia</taxon>
        <taxon>Thermomicrobiales</taxon>
        <taxon>environmental samples</taxon>
    </lineage>
</organism>
<dbReference type="EMBL" id="CADCWE010000214">
    <property type="protein sequence ID" value="CAA9555393.1"/>
    <property type="molecule type" value="Genomic_DNA"/>
</dbReference>
<feature type="compositionally biased region" description="Gly residues" evidence="1">
    <location>
        <begin position="34"/>
        <end position="43"/>
    </location>
</feature>
<feature type="compositionally biased region" description="Basic and acidic residues" evidence="1">
    <location>
        <begin position="1"/>
        <end position="11"/>
    </location>
</feature>
<evidence type="ECO:0000256" key="1">
    <source>
        <dbReference type="SAM" id="MobiDB-lite"/>
    </source>
</evidence>
<feature type="non-terminal residue" evidence="2">
    <location>
        <position position="266"/>
    </location>
</feature>
<feature type="region of interest" description="Disordered" evidence="1">
    <location>
        <begin position="215"/>
        <end position="236"/>
    </location>
</feature>
<name>A0A6J4UPY9_9BACT</name>
<gene>
    <name evidence="2" type="ORF">AVDCRST_MAG73-3243</name>
</gene>
<reference evidence="2" key="1">
    <citation type="submission" date="2020-02" db="EMBL/GenBank/DDBJ databases">
        <authorList>
            <person name="Meier V. D."/>
        </authorList>
    </citation>
    <scope>NUCLEOTIDE SEQUENCE</scope>
    <source>
        <strain evidence="2">AVDCRST_MAG73</strain>
    </source>
</reference>
<feature type="compositionally biased region" description="Basic and acidic residues" evidence="1">
    <location>
        <begin position="174"/>
        <end position="185"/>
    </location>
</feature>
<feature type="non-terminal residue" evidence="2">
    <location>
        <position position="1"/>
    </location>
</feature>
<feature type="compositionally biased region" description="Low complexity" evidence="1">
    <location>
        <begin position="89"/>
        <end position="105"/>
    </location>
</feature>
<feature type="region of interest" description="Disordered" evidence="1">
    <location>
        <begin position="151"/>
        <end position="187"/>
    </location>
</feature>
<protein>
    <submittedName>
        <fullName evidence="2">Uncharacterized protein</fullName>
    </submittedName>
</protein>